<name>A0ABR2FQ23_9ROSI</name>
<evidence type="ECO:0000259" key="7">
    <source>
        <dbReference type="PROSITE" id="PS50290"/>
    </source>
</evidence>
<keyword evidence="3" id="KW-0808">Transferase</keyword>
<dbReference type="PANTHER" id="PTHR45800:SF11">
    <property type="entry name" value="PHOSPHATIDYLINOSITOL 3-KINASE-RELATED PROTEIN KINASE"/>
    <property type="match status" value="1"/>
</dbReference>
<evidence type="ECO:0000256" key="4">
    <source>
        <dbReference type="ARBA" id="ARBA00022741"/>
    </source>
</evidence>
<dbReference type="Proteomes" id="UP001472677">
    <property type="component" value="Unassembled WGS sequence"/>
</dbReference>
<organism evidence="8 9">
    <name type="scientific">Hibiscus sabdariffa</name>
    <name type="common">roselle</name>
    <dbReference type="NCBI Taxonomy" id="183260"/>
    <lineage>
        <taxon>Eukaryota</taxon>
        <taxon>Viridiplantae</taxon>
        <taxon>Streptophyta</taxon>
        <taxon>Embryophyta</taxon>
        <taxon>Tracheophyta</taxon>
        <taxon>Spermatophyta</taxon>
        <taxon>Magnoliopsida</taxon>
        <taxon>eudicotyledons</taxon>
        <taxon>Gunneridae</taxon>
        <taxon>Pentapetalae</taxon>
        <taxon>rosids</taxon>
        <taxon>malvids</taxon>
        <taxon>Malvales</taxon>
        <taxon>Malvaceae</taxon>
        <taxon>Malvoideae</taxon>
        <taxon>Hibiscus</taxon>
    </lineage>
</organism>
<gene>
    <name evidence="8" type="ORF">V6N12_068225</name>
</gene>
<dbReference type="InterPro" id="IPR044571">
    <property type="entry name" value="P4KG1-8"/>
</dbReference>
<dbReference type="EC" id="2.7.1.67" evidence="2"/>
<keyword evidence="6" id="KW-0067">ATP-binding</keyword>
<dbReference type="EMBL" id="JBBPBM010000005">
    <property type="protein sequence ID" value="KAK8583972.1"/>
    <property type="molecule type" value="Genomic_DNA"/>
</dbReference>
<proteinExistence type="inferred from homology"/>
<keyword evidence="5" id="KW-0418">Kinase</keyword>
<dbReference type="InterPro" id="IPR000403">
    <property type="entry name" value="PI3/4_kinase_cat_dom"/>
</dbReference>
<sequence length="290" mass="31532">MSYFGSCKPCSSTNGFCANVAVLLRFIPWPNPLDFRSQCEHLLWDIKKRLQIAALNVPTDESSLTFGDLTFNNDLSAIRNDSPLLLTRNAMHRSSSTPCLSPAWKNLQLSDGSDQVEILGCSTCLSGTTELVKGIINAIENSVDPVPVNGGLDGAYYFRNIKGKALGQPGLKRSVRIGETGFREVAAILLDYGHFANVPPTILVKVTHSVFNVNDGVNRNKLQHKVVSKIASLQQFIPDDFDAGDHGTSSFPVNAIHRIGILDIRIFTTDRHAGNLLVRKLGGVGGFGQV</sequence>
<dbReference type="Pfam" id="PF00454">
    <property type="entry name" value="PI3_PI4_kinase"/>
    <property type="match status" value="1"/>
</dbReference>
<reference evidence="8 9" key="1">
    <citation type="journal article" date="2024" name="G3 (Bethesda)">
        <title>Genome assembly of Hibiscus sabdariffa L. provides insights into metabolisms of medicinal natural products.</title>
        <authorList>
            <person name="Kim T."/>
        </authorList>
    </citation>
    <scope>NUCLEOTIDE SEQUENCE [LARGE SCALE GENOMIC DNA]</scope>
    <source>
        <strain evidence="8">TK-2024</strain>
        <tissue evidence="8">Old leaves</tissue>
    </source>
</reference>
<evidence type="ECO:0000256" key="2">
    <source>
        <dbReference type="ARBA" id="ARBA00012169"/>
    </source>
</evidence>
<dbReference type="PROSITE" id="PS50290">
    <property type="entry name" value="PI3_4_KINASE_3"/>
    <property type="match status" value="1"/>
</dbReference>
<evidence type="ECO:0000256" key="6">
    <source>
        <dbReference type="ARBA" id="ARBA00022840"/>
    </source>
</evidence>
<evidence type="ECO:0000256" key="5">
    <source>
        <dbReference type="ARBA" id="ARBA00022777"/>
    </source>
</evidence>
<evidence type="ECO:0000256" key="1">
    <source>
        <dbReference type="ARBA" id="ARBA00008941"/>
    </source>
</evidence>
<comment type="caution">
    <text evidence="8">The sequence shown here is derived from an EMBL/GenBank/DDBJ whole genome shotgun (WGS) entry which is preliminary data.</text>
</comment>
<evidence type="ECO:0000313" key="8">
    <source>
        <dbReference type="EMBL" id="KAK8583972.1"/>
    </source>
</evidence>
<evidence type="ECO:0000313" key="9">
    <source>
        <dbReference type="Proteomes" id="UP001472677"/>
    </source>
</evidence>
<keyword evidence="9" id="KW-1185">Reference proteome</keyword>
<comment type="similarity">
    <text evidence="1">Belongs to the PI3/PI4-kinase family. Type II PI4K subfamily.</text>
</comment>
<dbReference type="PANTHER" id="PTHR45800">
    <property type="entry name" value="PHOSPHATIDYLINOSITOL 4-KINASE GAMMA"/>
    <property type="match status" value="1"/>
</dbReference>
<accession>A0ABR2FQ23</accession>
<evidence type="ECO:0000256" key="3">
    <source>
        <dbReference type="ARBA" id="ARBA00022679"/>
    </source>
</evidence>
<feature type="domain" description="PI3K/PI4K catalytic" evidence="7">
    <location>
        <begin position="142"/>
        <end position="290"/>
    </location>
</feature>
<keyword evidence="4" id="KW-0547">Nucleotide-binding</keyword>
<protein>
    <recommendedName>
        <fullName evidence="2">1-phosphatidylinositol 4-kinase</fullName>
        <ecNumber evidence="2">2.7.1.67</ecNumber>
    </recommendedName>
</protein>